<dbReference type="EMBL" id="BPUB01000002">
    <property type="protein sequence ID" value="GJG60140.1"/>
    <property type="molecule type" value="Genomic_DNA"/>
</dbReference>
<dbReference type="PANTHER" id="PTHR34142:SF1">
    <property type="entry name" value="GLYCOSIDE HYDROLASE FAMILY 5 DOMAIN-CONTAINING PROTEIN"/>
    <property type="match status" value="1"/>
</dbReference>
<dbReference type="PROSITE" id="PS00659">
    <property type="entry name" value="GLYCOSYL_HYDROL_F5"/>
    <property type="match status" value="1"/>
</dbReference>
<dbReference type="Gene3D" id="3.20.20.80">
    <property type="entry name" value="Glycosidases"/>
    <property type="match status" value="1"/>
</dbReference>
<dbReference type="Proteomes" id="UP000825483">
    <property type="component" value="Unassembled WGS sequence"/>
</dbReference>
<feature type="domain" description="Glycoside hydrolase family 5" evidence="5">
    <location>
        <begin position="40"/>
        <end position="283"/>
    </location>
</feature>
<dbReference type="Pfam" id="PF00150">
    <property type="entry name" value="Cellulase"/>
    <property type="match status" value="1"/>
</dbReference>
<reference evidence="6" key="1">
    <citation type="journal article" date="2022" name="Int. J. Syst. Evol. Microbiol.">
        <title>Prevotella lacticifex sp. nov., isolated from the rumen of cows.</title>
        <authorList>
            <person name="Shinkai T."/>
            <person name="Ikeyama N."/>
            <person name="Kumagai M."/>
            <person name="Ohmori H."/>
            <person name="Sakamoto M."/>
            <person name="Ohkuma M."/>
            <person name="Mitsumori M."/>
        </authorList>
    </citation>
    <scope>NUCLEOTIDE SEQUENCE</scope>
    <source>
        <strain evidence="6">R5076</strain>
    </source>
</reference>
<dbReference type="InterPro" id="IPR018087">
    <property type="entry name" value="Glyco_hydro_5_CS"/>
</dbReference>
<accession>A0A9R1CCQ9</accession>
<evidence type="ECO:0000256" key="1">
    <source>
        <dbReference type="ARBA" id="ARBA00022801"/>
    </source>
</evidence>
<dbReference type="InterPro" id="IPR001547">
    <property type="entry name" value="Glyco_hydro_5"/>
</dbReference>
<evidence type="ECO:0000313" key="6">
    <source>
        <dbReference type="EMBL" id="GJG60140.1"/>
    </source>
</evidence>
<evidence type="ECO:0000313" key="7">
    <source>
        <dbReference type="Proteomes" id="UP000825483"/>
    </source>
</evidence>
<dbReference type="InterPro" id="IPR017853">
    <property type="entry name" value="GH"/>
</dbReference>
<keyword evidence="2 3" id="KW-0326">Glycosidase</keyword>
<proteinExistence type="inferred from homology"/>
<dbReference type="RefSeq" id="WP_223928385.1">
    <property type="nucleotide sequence ID" value="NZ_BPTU01000002.1"/>
</dbReference>
<organism evidence="6 7">
    <name type="scientific">Prevotella lacticifex</name>
    <dbReference type="NCBI Taxonomy" id="2854755"/>
    <lineage>
        <taxon>Bacteria</taxon>
        <taxon>Pseudomonadati</taxon>
        <taxon>Bacteroidota</taxon>
        <taxon>Bacteroidia</taxon>
        <taxon>Bacteroidales</taxon>
        <taxon>Prevotellaceae</taxon>
        <taxon>Prevotella</taxon>
    </lineage>
</organism>
<evidence type="ECO:0000256" key="3">
    <source>
        <dbReference type="RuleBase" id="RU361153"/>
    </source>
</evidence>
<evidence type="ECO:0000256" key="4">
    <source>
        <dbReference type="SAM" id="SignalP"/>
    </source>
</evidence>
<keyword evidence="1 3" id="KW-0378">Hydrolase</keyword>
<keyword evidence="7" id="KW-1185">Reference proteome</keyword>
<keyword evidence="4" id="KW-0732">Signal</keyword>
<comment type="caution">
    <text evidence="6">The sequence shown here is derived from an EMBL/GenBank/DDBJ whole genome shotgun (WGS) entry which is preliminary data.</text>
</comment>
<dbReference type="GeneID" id="72465812"/>
<sequence length="322" mass="36349">MKHFLKTILTVALLLLCTAASSQSPVARYGQLQVRGAQLCDSKGRPVVLRGVSLGWHNLWPRFYNTKAVDELADKWHATVIRAAMGVKIEDNYLENPDFAMKCITPVIDEAIKKGVYVIIDWHAHDMYTDKAADFFGRMSAKYGKYPNVIYELFNEPVEDSWESLKNYATTVIAAIRKNDPDNIILMGCPHWDQDIDKVAASPITGVTNVMYTVHFYSATHKQYLRDRMAKAIADGIPVFVSECGGCEASGDGFLDTDEFNKWVDCMEKLKVSWACWSLSDKNETCSMLLPRAKATGDWDKDKVIKPWGELVRTTLLKYNGK</sequence>
<gene>
    <name evidence="6" type="ORF">PRLR5076_29910</name>
</gene>
<name>A0A9R1CCQ9_9BACT</name>
<dbReference type="AlphaFoldDB" id="A0A9R1CCQ9"/>
<evidence type="ECO:0000259" key="5">
    <source>
        <dbReference type="Pfam" id="PF00150"/>
    </source>
</evidence>
<protein>
    <recommendedName>
        <fullName evidence="5">Glycoside hydrolase family 5 domain-containing protein</fullName>
    </recommendedName>
</protein>
<dbReference type="GO" id="GO:0000272">
    <property type="term" value="P:polysaccharide catabolic process"/>
    <property type="evidence" value="ECO:0007669"/>
    <property type="project" value="InterPro"/>
</dbReference>
<dbReference type="SUPFAM" id="SSF51445">
    <property type="entry name" value="(Trans)glycosidases"/>
    <property type="match status" value="1"/>
</dbReference>
<feature type="chain" id="PRO_5040164417" description="Glycoside hydrolase family 5 domain-containing protein" evidence="4">
    <location>
        <begin position="23"/>
        <end position="322"/>
    </location>
</feature>
<dbReference type="GO" id="GO:0004553">
    <property type="term" value="F:hydrolase activity, hydrolyzing O-glycosyl compounds"/>
    <property type="evidence" value="ECO:0007669"/>
    <property type="project" value="InterPro"/>
</dbReference>
<dbReference type="PANTHER" id="PTHR34142">
    <property type="entry name" value="ENDO-BETA-1,4-GLUCANASE A"/>
    <property type="match status" value="1"/>
</dbReference>
<evidence type="ECO:0000256" key="2">
    <source>
        <dbReference type="ARBA" id="ARBA00023295"/>
    </source>
</evidence>
<feature type="signal peptide" evidence="4">
    <location>
        <begin position="1"/>
        <end position="22"/>
    </location>
</feature>
<comment type="similarity">
    <text evidence="3">Belongs to the glycosyl hydrolase 5 (cellulase A) family.</text>
</comment>